<accession>A0A437PHJ7</accession>
<dbReference type="EMBL" id="SACP01000001">
    <property type="protein sequence ID" value="RVU21738.1"/>
    <property type="molecule type" value="Genomic_DNA"/>
</dbReference>
<sequence length="260" mass="28607">MLHGRRLAVVLPAYNAASTLRRTYAEIPHDIVDDVILTDDASTDDTVAVARELGIHTIRHQSNRGYGGNQKTCYATALERGADIVIMVHPDYQYSPRLVTAMASMIVSGEYDAVLASRILGGGALTGGMPLYKYVANRGLTLFQNIVMGQKISEYHTGYRAWSRTALERIPLLRCSEDFVFDNQMLAQALHHGFRVGEISCPTKYFPEASSINFRRSVIYGLGVLDTAMTYRLHRSGIRRSPLFTDGPDGVIGPAAGARP</sequence>
<dbReference type="PANTHER" id="PTHR48090">
    <property type="entry name" value="UNDECAPRENYL-PHOSPHATE 4-DEOXY-4-FORMAMIDO-L-ARABINOSE TRANSFERASE-RELATED"/>
    <property type="match status" value="1"/>
</dbReference>
<dbReference type="GO" id="GO:0016740">
    <property type="term" value="F:transferase activity"/>
    <property type="evidence" value="ECO:0007669"/>
    <property type="project" value="UniProtKB-KW"/>
</dbReference>
<gene>
    <name evidence="2" type="ORF">EOE48_01440</name>
</gene>
<dbReference type="PANTHER" id="PTHR48090:SF7">
    <property type="entry name" value="RFBJ PROTEIN"/>
    <property type="match status" value="1"/>
</dbReference>
<dbReference type="CDD" id="cd04179">
    <property type="entry name" value="DPM_DPG-synthase_like"/>
    <property type="match status" value="1"/>
</dbReference>
<proteinExistence type="predicted"/>
<dbReference type="Proteomes" id="UP000286997">
    <property type="component" value="Unassembled WGS sequence"/>
</dbReference>
<evidence type="ECO:0000313" key="2">
    <source>
        <dbReference type="EMBL" id="RVU21738.1"/>
    </source>
</evidence>
<name>A0A437PHJ7_9HYPH</name>
<dbReference type="Gene3D" id="3.90.550.10">
    <property type="entry name" value="Spore Coat Polysaccharide Biosynthesis Protein SpsA, Chain A"/>
    <property type="match status" value="1"/>
</dbReference>
<dbReference type="OrthoDB" id="9806525at2"/>
<dbReference type="InterPro" id="IPR050256">
    <property type="entry name" value="Glycosyltransferase_2"/>
</dbReference>
<dbReference type="SUPFAM" id="SSF53448">
    <property type="entry name" value="Nucleotide-diphospho-sugar transferases"/>
    <property type="match status" value="1"/>
</dbReference>
<dbReference type="AlphaFoldDB" id="A0A437PHJ7"/>
<dbReference type="InterPro" id="IPR029044">
    <property type="entry name" value="Nucleotide-diphossugar_trans"/>
</dbReference>
<keyword evidence="3" id="KW-1185">Reference proteome</keyword>
<dbReference type="Pfam" id="PF00535">
    <property type="entry name" value="Glycos_transf_2"/>
    <property type="match status" value="1"/>
</dbReference>
<organism evidence="2 3">
    <name type="scientific">Methylobacterium oryzihabitans</name>
    <dbReference type="NCBI Taxonomy" id="2499852"/>
    <lineage>
        <taxon>Bacteria</taxon>
        <taxon>Pseudomonadati</taxon>
        <taxon>Pseudomonadota</taxon>
        <taxon>Alphaproteobacteria</taxon>
        <taxon>Hyphomicrobiales</taxon>
        <taxon>Methylobacteriaceae</taxon>
        <taxon>Methylobacterium</taxon>
    </lineage>
</organism>
<protein>
    <submittedName>
        <fullName evidence="2">Glycosyltransferase family 2 protein</fullName>
    </submittedName>
</protein>
<reference evidence="2 3" key="1">
    <citation type="submission" date="2019-01" db="EMBL/GenBank/DDBJ databases">
        <authorList>
            <person name="Chen W.-M."/>
        </authorList>
    </citation>
    <scope>NUCLEOTIDE SEQUENCE [LARGE SCALE GENOMIC DNA]</scope>
    <source>
        <strain evidence="2 3">TER-1</strain>
    </source>
</reference>
<comment type="caution">
    <text evidence="2">The sequence shown here is derived from an EMBL/GenBank/DDBJ whole genome shotgun (WGS) entry which is preliminary data.</text>
</comment>
<evidence type="ECO:0000259" key="1">
    <source>
        <dbReference type="Pfam" id="PF00535"/>
    </source>
</evidence>
<feature type="domain" description="Glycosyltransferase 2-like" evidence="1">
    <location>
        <begin position="9"/>
        <end position="170"/>
    </location>
</feature>
<dbReference type="InterPro" id="IPR001173">
    <property type="entry name" value="Glyco_trans_2-like"/>
</dbReference>
<evidence type="ECO:0000313" key="3">
    <source>
        <dbReference type="Proteomes" id="UP000286997"/>
    </source>
</evidence>
<keyword evidence="2" id="KW-0808">Transferase</keyword>